<keyword evidence="2" id="KW-0472">Membrane</keyword>
<name>A0ABS4PLI2_9PSEU</name>
<comment type="caution">
    <text evidence="3">The sequence shown here is derived from an EMBL/GenBank/DDBJ whole genome shotgun (WGS) entry which is preliminary data.</text>
</comment>
<feature type="coiled-coil region" evidence="1">
    <location>
        <begin position="20"/>
        <end position="69"/>
    </location>
</feature>
<reference evidence="3 4" key="1">
    <citation type="submission" date="2021-03" db="EMBL/GenBank/DDBJ databases">
        <title>Sequencing the genomes of 1000 actinobacteria strains.</title>
        <authorList>
            <person name="Klenk H.-P."/>
        </authorList>
    </citation>
    <scope>NUCLEOTIDE SEQUENCE [LARGE SCALE GENOMIC DNA]</scope>
    <source>
        <strain evidence="3 4">DSM 45510</strain>
    </source>
</reference>
<keyword evidence="4" id="KW-1185">Reference proteome</keyword>
<evidence type="ECO:0000313" key="3">
    <source>
        <dbReference type="EMBL" id="MBP2179694.1"/>
    </source>
</evidence>
<evidence type="ECO:0000256" key="2">
    <source>
        <dbReference type="SAM" id="Phobius"/>
    </source>
</evidence>
<keyword evidence="2" id="KW-0812">Transmembrane</keyword>
<keyword evidence="1" id="KW-0175">Coiled coil</keyword>
<feature type="transmembrane region" description="Helical" evidence="2">
    <location>
        <begin position="188"/>
        <end position="207"/>
    </location>
</feature>
<evidence type="ECO:0008006" key="5">
    <source>
        <dbReference type="Google" id="ProtNLM"/>
    </source>
</evidence>
<dbReference type="InterPro" id="IPR012347">
    <property type="entry name" value="Ferritin-like"/>
</dbReference>
<dbReference type="Proteomes" id="UP000741013">
    <property type="component" value="Unassembled WGS sequence"/>
</dbReference>
<dbReference type="EMBL" id="JAGGMS010000001">
    <property type="protein sequence ID" value="MBP2179694.1"/>
    <property type="molecule type" value="Genomic_DNA"/>
</dbReference>
<dbReference type="RefSeq" id="WP_209663379.1">
    <property type="nucleotide sequence ID" value="NZ_JAGGMS010000001.1"/>
</dbReference>
<gene>
    <name evidence="3" type="ORF">JOM49_001220</name>
</gene>
<evidence type="ECO:0000313" key="4">
    <source>
        <dbReference type="Proteomes" id="UP000741013"/>
    </source>
</evidence>
<feature type="transmembrane region" description="Helical" evidence="2">
    <location>
        <begin position="158"/>
        <end position="182"/>
    </location>
</feature>
<keyword evidence="2" id="KW-1133">Transmembrane helix</keyword>
<evidence type="ECO:0000256" key="1">
    <source>
        <dbReference type="SAM" id="Coils"/>
    </source>
</evidence>
<dbReference type="Gene3D" id="1.20.1260.10">
    <property type="match status" value="1"/>
</dbReference>
<proteinExistence type="predicted"/>
<organism evidence="3 4">
    <name type="scientific">Amycolatopsis magusensis</name>
    <dbReference type="NCBI Taxonomy" id="882444"/>
    <lineage>
        <taxon>Bacteria</taxon>
        <taxon>Bacillati</taxon>
        <taxon>Actinomycetota</taxon>
        <taxon>Actinomycetes</taxon>
        <taxon>Pseudonocardiales</taxon>
        <taxon>Pseudonocardiaceae</taxon>
        <taxon>Amycolatopsis</taxon>
    </lineage>
</organism>
<accession>A0ABS4PLI2</accession>
<protein>
    <recommendedName>
        <fullName evidence="5">Proteins of 100 residues with WXG</fullName>
    </recommendedName>
</protein>
<sequence length="263" mass="28211">MDMLVTPNVDRVLREACGYREKVEKELDAFVREVHKQIAQFPDLLEKLLQPAKRQLAALEAMIKQLKDQAAPWFENMGSPSALREAADGWSELVNTKVSAISDDELGKLTAAHRWHSDGATAYRQLIPVQQKKLDEVADLAAGLRENLRGMANAVESFWTAVGLGYASCVTAVLGIVGAAAVGGPLGGALGLIALVSAVVSELLDLVTAAAEGLLAQFQTAKDTQAALTESLANLGTTWPKTTTDLGDGSISDHDRSHWRLNL</sequence>